<gene>
    <name evidence="1" type="ORF">F6X53_20760</name>
</gene>
<dbReference type="Proteomes" id="UP000474159">
    <property type="component" value="Unassembled WGS sequence"/>
</dbReference>
<dbReference type="EMBL" id="VZZK01000024">
    <property type="protein sequence ID" value="KAB1077104.1"/>
    <property type="molecule type" value="Genomic_DNA"/>
</dbReference>
<dbReference type="AlphaFoldDB" id="A0A6L3SWZ5"/>
<keyword evidence="2" id="KW-1185">Reference proteome</keyword>
<evidence type="ECO:0000313" key="1">
    <source>
        <dbReference type="EMBL" id="KAB1077104.1"/>
    </source>
</evidence>
<name>A0A6L3SWZ5_9HYPH</name>
<comment type="caution">
    <text evidence="1">The sequence shown here is derived from an EMBL/GenBank/DDBJ whole genome shotgun (WGS) entry which is preliminary data.</text>
</comment>
<proteinExistence type="predicted"/>
<sequence>MSNERKPELGFGMGKVMALAVPVEATADHTPHQLDAFTIELDDDADMATIYLSEVDMASGRLLVIRESMKFSLTMLAGVAPIKPDTGLVGSEHE</sequence>
<dbReference type="RefSeq" id="WP_151002153.1">
    <property type="nucleotide sequence ID" value="NZ_VZZK01000024.1"/>
</dbReference>
<accession>A0A6L3SWZ5</accession>
<reference evidence="1 2" key="1">
    <citation type="submission" date="2019-09" db="EMBL/GenBank/DDBJ databases">
        <title>YIM 48816 draft genome.</title>
        <authorList>
            <person name="Jiang L."/>
        </authorList>
    </citation>
    <scope>NUCLEOTIDE SEQUENCE [LARGE SCALE GENOMIC DNA]</scope>
    <source>
        <strain evidence="1 2">YIM 48816</strain>
    </source>
</reference>
<protein>
    <submittedName>
        <fullName evidence="1">Uncharacterized protein</fullName>
    </submittedName>
</protein>
<evidence type="ECO:0000313" key="2">
    <source>
        <dbReference type="Proteomes" id="UP000474159"/>
    </source>
</evidence>
<organism evidence="1 2">
    <name type="scientific">Methylobacterium soli</name>
    <dbReference type="NCBI Taxonomy" id="553447"/>
    <lineage>
        <taxon>Bacteria</taxon>
        <taxon>Pseudomonadati</taxon>
        <taxon>Pseudomonadota</taxon>
        <taxon>Alphaproteobacteria</taxon>
        <taxon>Hyphomicrobiales</taxon>
        <taxon>Methylobacteriaceae</taxon>
        <taxon>Methylobacterium</taxon>
    </lineage>
</organism>